<accession>A0ABQ9ECE2</accession>
<gene>
    <name evidence="1" type="ORF">KUTeg_019236</name>
</gene>
<dbReference type="EMBL" id="JARBDR010000917">
    <property type="protein sequence ID" value="KAJ8302840.1"/>
    <property type="molecule type" value="Genomic_DNA"/>
</dbReference>
<organism evidence="1 2">
    <name type="scientific">Tegillarca granosa</name>
    <name type="common">Malaysian cockle</name>
    <name type="synonym">Anadara granosa</name>
    <dbReference type="NCBI Taxonomy" id="220873"/>
    <lineage>
        <taxon>Eukaryota</taxon>
        <taxon>Metazoa</taxon>
        <taxon>Spiralia</taxon>
        <taxon>Lophotrochozoa</taxon>
        <taxon>Mollusca</taxon>
        <taxon>Bivalvia</taxon>
        <taxon>Autobranchia</taxon>
        <taxon>Pteriomorphia</taxon>
        <taxon>Arcoida</taxon>
        <taxon>Arcoidea</taxon>
        <taxon>Arcidae</taxon>
        <taxon>Tegillarca</taxon>
    </lineage>
</organism>
<dbReference type="Proteomes" id="UP001217089">
    <property type="component" value="Unassembled WGS sequence"/>
</dbReference>
<dbReference type="InterPro" id="IPR008250">
    <property type="entry name" value="ATPase_P-typ_transduc_dom_A_sf"/>
</dbReference>
<reference evidence="1 2" key="1">
    <citation type="submission" date="2022-12" db="EMBL/GenBank/DDBJ databases">
        <title>Chromosome-level genome of Tegillarca granosa.</title>
        <authorList>
            <person name="Kim J."/>
        </authorList>
    </citation>
    <scope>NUCLEOTIDE SEQUENCE [LARGE SCALE GENOMIC DNA]</scope>
    <source>
        <strain evidence="1">Teg-2019</strain>
        <tissue evidence="1">Adductor muscle</tissue>
    </source>
</reference>
<protein>
    <submittedName>
        <fullName evidence="1">Uncharacterized protein</fullName>
    </submittedName>
</protein>
<evidence type="ECO:0000313" key="2">
    <source>
        <dbReference type="Proteomes" id="UP001217089"/>
    </source>
</evidence>
<name>A0ABQ9ECE2_TEGGR</name>
<comment type="caution">
    <text evidence="1">The sequence shown here is derived from an EMBL/GenBank/DDBJ whole genome shotgun (WGS) entry which is preliminary data.</text>
</comment>
<sequence length="172" mass="19735">MCREALDDYRRYRRDKEANSQKFKKLTRDGMVQIPSSDIKVGDLIVVEKVLFKFISVFRDSLSMIISDEMVEINTYYYCLMFYCSLKFKSVSISSAFKSLRDILDIKAHVFAEAPQKDIHSFIGTFKRTDSEPVEDSLSVDNTLWSNTVVASGTALGVVIYTGSETRNYYHS</sequence>
<keyword evidence="2" id="KW-1185">Reference proteome</keyword>
<evidence type="ECO:0000313" key="1">
    <source>
        <dbReference type="EMBL" id="KAJ8302840.1"/>
    </source>
</evidence>
<dbReference type="PANTHER" id="PTHR24092:SF5">
    <property type="entry name" value="PHOSPHOLIPID-TRANSPORTING ATPASE"/>
    <property type="match status" value="1"/>
</dbReference>
<dbReference type="Gene3D" id="2.70.150.10">
    <property type="entry name" value="Calcium-transporting ATPase, cytoplasmic transduction domain A"/>
    <property type="match status" value="1"/>
</dbReference>
<proteinExistence type="predicted"/>
<dbReference type="SUPFAM" id="SSF81653">
    <property type="entry name" value="Calcium ATPase, transduction domain A"/>
    <property type="match status" value="1"/>
</dbReference>
<dbReference type="PANTHER" id="PTHR24092">
    <property type="entry name" value="PROBABLE PHOSPHOLIPID-TRANSPORTING ATPASE"/>
    <property type="match status" value="1"/>
</dbReference>